<evidence type="ECO:0000256" key="3">
    <source>
        <dbReference type="PROSITE-ProRule" id="PRU00192"/>
    </source>
</evidence>
<dbReference type="Pfam" id="PF00787">
    <property type="entry name" value="PX"/>
    <property type="match status" value="1"/>
</dbReference>
<feature type="domain" description="PX" evidence="6">
    <location>
        <begin position="135"/>
        <end position="263"/>
    </location>
</feature>
<evidence type="ECO:0000313" key="8">
    <source>
        <dbReference type="EMBL" id="CCE80882.1"/>
    </source>
</evidence>
<evidence type="ECO:0000256" key="4">
    <source>
        <dbReference type="SAM" id="MobiDB-lite"/>
    </source>
</evidence>
<reference evidence="8" key="1">
    <citation type="submission" date="2011-10" db="EMBL/GenBank/DDBJ databases">
        <authorList>
            <person name="Genoscope - CEA"/>
        </authorList>
    </citation>
    <scope>NUCLEOTIDE SEQUENCE</scope>
</reference>
<dbReference type="InterPro" id="IPR036871">
    <property type="entry name" value="PX_dom_sf"/>
</dbReference>
<sequence length="467" mass="52641">MGATVRKKGSLKISEPSLIENFESKLKSRVILVSKFDFEAEGSSELSVKKGDVMKLVDRIGDGWIVVKLVDRMTPAGMIPASYVDIAVNDPVNPITLSWLQKTDDAPLRANFNTDNFLEMEIKNKLSLNKVSTVNNQPYPTSASISNCLLFENRHWYRVDVAYSDGSMSFICRYYQNFYNLHISLMEMVDQIKKEHPTADDLTLPKLPEPMPSYQLADSKNVVAASLKRCQELNTYISKLIQNRNFQTSEMLLSWLDVSYKDLGGFSNPQGKPKASNEEINNAILPDSVNALKLPSPSSPDSVHSPQLPDMKDAKKPMRSNSKNIYNHYQQARNIPKEGRKPSIKFNQSQCNSDASNNSSSVLSHSSLFSKLSTKSLDSGNTEHQSSPPSPRDYVKCKIISGNDDISAMKINRYDIKSISDLRSIVRNKFYFKNLYVKLADDEEIESTKLDLGRYLSQHNKIILKIS</sequence>
<dbReference type="InParanoid" id="G8YHI0"/>
<dbReference type="eggNOG" id="KOG4773">
    <property type="taxonomic scope" value="Eukaryota"/>
</dbReference>
<dbReference type="SUPFAM" id="SSF64268">
    <property type="entry name" value="PX domain"/>
    <property type="match status" value="1"/>
</dbReference>
<dbReference type="CDD" id="cd00174">
    <property type="entry name" value="SH3"/>
    <property type="match status" value="1"/>
</dbReference>
<dbReference type="Gene3D" id="2.30.30.40">
    <property type="entry name" value="SH3 Domains"/>
    <property type="match status" value="1"/>
</dbReference>
<dbReference type="PROSITE" id="PS50195">
    <property type="entry name" value="PX"/>
    <property type="match status" value="1"/>
</dbReference>
<dbReference type="SUPFAM" id="SSF50044">
    <property type="entry name" value="SH3-domain"/>
    <property type="match status" value="1"/>
</dbReference>
<dbReference type="CDD" id="cd06890">
    <property type="entry name" value="PX_Bem1p"/>
    <property type="match status" value="1"/>
</dbReference>
<dbReference type="PANTHER" id="PTHR15706:SF2">
    <property type="entry name" value="SH3 AND PX DOMAIN-CONTAINING PROTEIN 2A"/>
    <property type="match status" value="1"/>
</dbReference>
<dbReference type="Pfam" id="PF00018">
    <property type="entry name" value="SH3_1"/>
    <property type="match status" value="1"/>
</dbReference>
<feature type="compositionally biased region" description="Low complexity" evidence="4">
    <location>
        <begin position="347"/>
        <end position="359"/>
    </location>
</feature>
<dbReference type="GO" id="GO:0005737">
    <property type="term" value="C:cytoplasm"/>
    <property type="evidence" value="ECO:0007669"/>
    <property type="project" value="TreeGrafter"/>
</dbReference>
<feature type="region of interest" description="Disordered" evidence="4">
    <location>
        <begin position="375"/>
        <end position="394"/>
    </location>
</feature>
<dbReference type="InterPro" id="IPR001452">
    <property type="entry name" value="SH3_domain"/>
</dbReference>
<keyword evidence="1 3" id="KW-0728">SH3 domain</keyword>
<evidence type="ECO:0000313" key="7">
    <source>
        <dbReference type="EMBL" id="CCE80117.1"/>
    </source>
</evidence>
<dbReference type="AlphaFoldDB" id="G8YHI0"/>
<evidence type="ECO:0000256" key="2">
    <source>
        <dbReference type="ARBA" id="ARBA00022737"/>
    </source>
</evidence>
<feature type="compositionally biased region" description="Low complexity" evidence="4">
    <location>
        <begin position="295"/>
        <end position="306"/>
    </location>
</feature>
<name>G8YHI0_PICSO</name>
<dbReference type="Gene3D" id="3.30.1520.10">
    <property type="entry name" value="Phox-like domain"/>
    <property type="match status" value="1"/>
</dbReference>
<dbReference type="EMBL" id="FO082053">
    <property type="protein sequence ID" value="CCE80117.1"/>
    <property type="molecule type" value="Genomic_DNA"/>
</dbReference>
<dbReference type="STRING" id="559304.G8YHI0"/>
<dbReference type="EMBL" id="FO082052">
    <property type="protein sequence ID" value="CCE80882.1"/>
    <property type="molecule type" value="Genomic_DNA"/>
</dbReference>
<dbReference type="SMART" id="SM00312">
    <property type="entry name" value="PX"/>
    <property type="match status" value="1"/>
</dbReference>
<evidence type="ECO:0000256" key="1">
    <source>
        <dbReference type="ARBA" id="ARBA00022443"/>
    </source>
</evidence>
<reference evidence="9" key="2">
    <citation type="journal article" date="2012" name="G3 (Bethesda)">
        <title>Pichia sorbitophila, an interspecies yeast hybrid reveals early steps of genome resolution following polyploidization.</title>
        <authorList>
            <person name="Leh Louis V."/>
            <person name="Despons L."/>
            <person name="Friedrich A."/>
            <person name="Martin T."/>
            <person name="Durrens P."/>
            <person name="Casaregola S."/>
            <person name="Neuveglise C."/>
            <person name="Fairhead C."/>
            <person name="Marck C."/>
            <person name="Cruz J.A."/>
            <person name="Straub M.L."/>
            <person name="Kugler V."/>
            <person name="Sacerdot C."/>
            <person name="Uzunov Z."/>
            <person name="Thierry A."/>
            <person name="Weiss S."/>
            <person name="Bleykasten C."/>
            <person name="De Montigny J."/>
            <person name="Jacques N."/>
            <person name="Jung P."/>
            <person name="Lemaire M."/>
            <person name="Mallet S."/>
            <person name="Morel G."/>
            <person name="Richard G.F."/>
            <person name="Sarkar A."/>
            <person name="Savel G."/>
            <person name="Schacherer J."/>
            <person name="Seret M.L."/>
            <person name="Talla E."/>
            <person name="Samson G."/>
            <person name="Jubin C."/>
            <person name="Poulain J."/>
            <person name="Vacherie B."/>
            <person name="Barbe V."/>
            <person name="Pelletier E."/>
            <person name="Sherman D.J."/>
            <person name="Westhof E."/>
            <person name="Weissenbach J."/>
            <person name="Baret P.V."/>
            <person name="Wincker P."/>
            <person name="Gaillardin C."/>
            <person name="Dujon B."/>
            <person name="Souciet J.L."/>
        </authorList>
    </citation>
    <scope>NUCLEOTIDE SEQUENCE [LARGE SCALE GENOMIC DNA]</scope>
    <source>
        <strain evidence="9">ATCC MYA-4447 / BCRC 22081 / CBS 7064 / NBRC 10061 / NRRL Y-12695</strain>
    </source>
</reference>
<dbReference type="Proteomes" id="UP000005222">
    <property type="component" value="Chromosome H"/>
</dbReference>
<feature type="domain" description="SH3" evidence="5">
    <location>
        <begin position="27"/>
        <end position="89"/>
    </location>
</feature>
<dbReference type="InterPro" id="IPR001683">
    <property type="entry name" value="PX_dom"/>
</dbReference>
<evidence type="ECO:0000259" key="5">
    <source>
        <dbReference type="PROSITE" id="PS50002"/>
    </source>
</evidence>
<evidence type="ECO:0000259" key="6">
    <source>
        <dbReference type="PROSITE" id="PS50195"/>
    </source>
</evidence>
<dbReference type="InterPro" id="IPR036028">
    <property type="entry name" value="SH3-like_dom_sf"/>
</dbReference>
<dbReference type="Proteomes" id="UP000005222">
    <property type="component" value="Chromosome G"/>
</dbReference>
<organism evidence="8 9">
    <name type="scientific">Pichia sorbitophila (strain ATCC MYA-4447 / BCRC 22081 / CBS 7064 / NBRC 10061 / NRRL Y-12695)</name>
    <name type="common">Hybrid yeast</name>
    <dbReference type="NCBI Taxonomy" id="559304"/>
    <lineage>
        <taxon>Eukaryota</taxon>
        <taxon>Fungi</taxon>
        <taxon>Dikarya</taxon>
        <taxon>Ascomycota</taxon>
        <taxon>Saccharomycotina</taxon>
        <taxon>Pichiomycetes</taxon>
        <taxon>Debaryomycetaceae</taxon>
        <taxon>Millerozyma</taxon>
    </lineage>
</organism>
<dbReference type="PROSITE" id="PS50002">
    <property type="entry name" value="SH3"/>
    <property type="match status" value="1"/>
</dbReference>
<dbReference type="GO" id="GO:0000747">
    <property type="term" value="P:conjugation with cellular fusion"/>
    <property type="evidence" value="ECO:0007669"/>
    <property type="project" value="TreeGrafter"/>
</dbReference>
<gene>
    <name evidence="8" type="primary">Piso0_003215</name>
    <name evidence="7" type="ORF">GNLVRS01_PISO0G07420g</name>
    <name evidence="8" type="ORF">GNLVRS01_PISO0H07421g</name>
</gene>
<keyword evidence="2" id="KW-0677">Repeat</keyword>
<protein>
    <submittedName>
        <fullName evidence="8">Piso0_003215 protein</fullName>
    </submittedName>
</protein>
<proteinExistence type="predicted"/>
<accession>G8YHI0</accession>
<feature type="region of interest" description="Disordered" evidence="4">
    <location>
        <begin position="332"/>
        <end position="359"/>
    </location>
</feature>
<dbReference type="HOGENOM" id="CLU_019411_0_0_1"/>
<dbReference type="PRINTS" id="PR00452">
    <property type="entry name" value="SH3DOMAIN"/>
</dbReference>
<keyword evidence="9" id="KW-1185">Reference proteome</keyword>
<evidence type="ECO:0000313" key="9">
    <source>
        <dbReference type="Proteomes" id="UP000005222"/>
    </source>
</evidence>
<dbReference type="GO" id="GO:0035091">
    <property type="term" value="F:phosphatidylinositol binding"/>
    <property type="evidence" value="ECO:0007669"/>
    <property type="project" value="InterPro"/>
</dbReference>
<dbReference type="InterPro" id="IPR035550">
    <property type="entry name" value="Bem1/Scd2_PX"/>
</dbReference>
<dbReference type="InterPro" id="IPR051228">
    <property type="entry name" value="NADPH_Oxidase/PX-Domain"/>
</dbReference>
<dbReference type="SMART" id="SM00326">
    <property type="entry name" value="SH3"/>
    <property type="match status" value="1"/>
</dbReference>
<dbReference type="PANTHER" id="PTHR15706">
    <property type="entry name" value="SH3 MULTIPLE DOMAIN"/>
    <property type="match status" value="1"/>
</dbReference>
<feature type="region of interest" description="Disordered" evidence="4">
    <location>
        <begin position="290"/>
        <end position="319"/>
    </location>
</feature>
<dbReference type="GO" id="GO:0030674">
    <property type="term" value="F:protein-macromolecule adaptor activity"/>
    <property type="evidence" value="ECO:0007669"/>
    <property type="project" value="TreeGrafter"/>
</dbReference>
<dbReference type="OMA" id="HYWHEVL"/>
<dbReference type="OrthoDB" id="548867at2759"/>
<dbReference type="GO" id="GO:0043332">
    <property type="term" value="C:mating projection tip"/>
    <property type="evidence" value="ECO:0007669"/>
    <property type="project" value="TreeGrafter"/>
</dbReference>